<dbReference type="EMBL" id="JACCBM010000001">
    <property type="protein sequence ID" value="NYD69163.1"/>
    <property type="molecule type" value="Genomic_DNA"/>
</dbReference>
<feature type="compositionally biased region" description="Basic and acidic residues" evidence="1">
    <location>
        <begin position="1"/>
        <end position="26"/>
    </location>
</feature>
<evidence type="ECO:0000313" key="2">
    <source>
        <dbReference type="EMBL" id="NYD69163.1"/>
    </source>
</evidence>
<evidence type="ECO:0000313" key="3">
    <source>
        <dbReference type="Proteomes" id="UP000549913"/>
    </source>
</evidence>
<evidence type="ECO:0000256" key="1">
    <source>
        <dbReference type="SAM" id="MobiDB-lite"/>
    </source>
</evidence>
<dbReference type="RefSeq" id="WP_179546543.1">
    <property type="nucleotide sequence ID" value="NZ_BSEW01000001.1"/>
</dbReference>
<accession>A0A852SIV2</accession>
<sequence>MTEKHDKHEARGERDGEYTDTDKENVTEPEPESGEYTDSVIPGDE</sequence>
<keyword evidence="3" id="KW-1185">Reference proteome</keyword>
<gene>
    <name evidence="2" type="ORF">BJ984_000321</name>
</gene>
<proteinExistence type="predicted"/>
<name>A0A852SIV2_9MICO</name>
<comment type="caution">
    <text evidence="2">The sequence shown here is derived from an EMBL/GenBank/DDBJ whole genome shotgun (WGS) entry which is preliminary data.</text>
</comment>
<dbReference type="Proteomes" id="UP000549913">
    <property type="component" value="Unassembled WGS sequence"/>
</dbReference>
<feature type="region of interest" description="Disordered" evidence="1">
    <location>
        <begin position="1"/>
        <end position="45"/>
    </location>
</feature>
<reference evidence="2 3" key="1">
    <citation type="submission" date="2020-07" db="EMBL/GenBank/DDBJ databases">
        <title>Sequencing the genomes of 1000 actinobacteria strains.</title>
        <authorList>
            <person name="Klenk H.-P."/>
        </authorList>
    </citation>
    <scope>NUCLEOTIDE SEQUENCE [LARGE SCALE GENOMIC DNA]</scope>
    <source>
        <strain evidence="2 3">DSM 26474</strain>
    </source>
</reference>
<dbReference type="AlphaFoldDB" id="A0A852SIV2"/>
<organism evidence="2 3">
    <name type="scientific">Herbiconiux flava</name>
    <dbReference type="NCBI Taxonomy" id="881268"/>
    <lineage>
        <taxon>Bacteria</taxon>
        <taxon>Bacillati</taxon>
        <taxon>Actinomycetota</taxon>
        <taxon>Actinomycetes</taxon>
        <taxon>Micrococcales</taxon>
        <taxon>Microbacteriaceae</taxon>
        <taxon>Herbiconiux</taxon>
    </lineage>
</organism>
<protein>
    <submittedName>
        <fullName evidence="2">Uncharacterized protein</fullName>
    </submittedName>
</protein>